<reference evidence="2" key="2">
    <citation type="submission" date="2015-08" db="UniProtKB">
        <authorList>
            <consortium name="WormBaseParasite"/>
        </authorList>
    </citation>
    <scope>IDENTIFICATION</scope>
</reference>
<dbReference type="AlphaFoldDB" id="A0A0K0F5K3"/>
<name>A0A0K0F5K3_STRVS</name>
<dbReference type="WBParaSite" id="SVE_0409400.1">
    <property type="protein sequence ID" value="SVE_0409400.1"/>
    <property type="gene ID" value="SVE_0409400"/>
</dbReference>
<accession>A0A0K0F5K3</accession>
<evidence type="ECO:0000313" key="2">
    <source>
        <dbReference type="WBParaSite" id="SVE_0409400.1"/>
    </source>
</evidence>
<dbReference type="Proteomes" id="UP000035680">
    <property type="component" value="Unassembled WGS sequence"/>
</dbReference>
<protein>
    <submittedName>
        <fullName evidence="2">DUF4868 domain-containing protein</fullName>
    </submittedName>
</protein>
<keyword evidence="1" id="KW-1185">Reference proteome</keyword>
<sequence>MTSMNWAVLYSDVPSNDKELLIENVTDFIGILTEEADDLDLLCSMAPEAVAVYENTEKDSTFEKLYERLNKEHPEVMYVVQVMKNKAKQDEIFARMMASKYGLILQVFSVEEALNGFKFDNPEAAFEQFCSHIENRLTKMVEEENNGLDLTVYFDVDPVDQQLASKSKNEEKVLKLLQYKLEKLNLENILTPEAYESSLLVTGYPSEWNSFRVAGIFSKFPVEDIVSVGRGISLVTFETKFIAAQAAATIIGLKLEDKNKYVLLPLVEDVRCATKKITSIINAC</sequence>
<organism evidence="1 2">
    <name type="scientific">Strongyloides venezuelensis</name>
    <name type="common">Threadworm</name>
    <dbReference type="NCBI Taxonomy" id="75913"/>
    <lineage>
        <taxon>Eukaryota</taxon>
        <taxon>Metazoa</taxon>
        <taxon>Ecdysozoa</taxon>
        <taxon>Nematoda</taxon>
        <taxon>Chromadorea</taxon>
        <taxon>Rhabditida</taxon>
        <taxon>Tylenchina</taxon>
        <taxon>Panagrolaimomorpha</taxon>
        <taxon>Strongyloidoidea</taxon>
        <taxon>Strongyloididae</taxon>
        <taxon>Strongyloides</taxon>
    </lineage>
</organism>
<evidence type="ECO:0000313" key="1">
    <source>
        <dbReference type="Proteomes" id="UP000035680"/>
    </source>
</evidence>
<reference evidence="1" key="1">
    <citation type="submission" date="2014-07" db="EMBL/GenBank/DDBJ databases">
        <authorList>
            <person name="Martin A.A"/>
            <person name="De Silva N."/>
        </authorList>
    </citation>
    <scope>NUCLEOTIDE SEQUENCE</scope>
</reference>
<proteinExistence type="predicted"/>